<protein>
    <submittedName>
        <fullName evidence="1">Uncharacterized protein</fullName>
    </submittedName>
</protein>
<dbReference type="Proteomes" id="UP001221898">
    <property type="component" value="Unassembled WGS sequence"/>
</dbReference>
<keyword evidence="2" id="KW-1185">Reference proteome</keyword>
<comment type="caution">
    <text evidence="1">The sequence shown here is derived from an EMBL/GenBank/DDBJ whole genome shotgun (WGS) entry which is preliminary data.</text>
</comment>
<reference evidence="1" key="1">
    <citation type="journal article" date="2023" name="Science">
        <title>Genome structures resolve the early diversification of teleost fishes.</title>
        <authorList>
            <person name="Parey E."/>
            <person name="Louis A."/>
            <person name="Montfort J."/>
            <person name="Bouchez O."/>
            <person name="Roques C."/>
            <person name="Iampietro C."/>
            <person name="Lluch J."/>
            <person name="Castinel A."/>
            <person name="Donnadieu C."/>
            <person name="Desvignes T."/>
            <person name="Floi Bucao C."/>
            <person name="Jouanno E."/>
            <person name="Wen M."/>
            <person name="Mejri S."/>
            <person name="Dirks R."/>
            <person name="Jansen H."/>
            <person name="Henkel C."/>
            <person name="Chen W.J."/>
            <person name="Zahm M."/>
            <person name="Cabau C."/>
            <person name="Klopp C."/>
            <person name="Thompson A.W."/>
            <person name="Robinson-Rechavi M."/>
            <person name="Braasch I."/>
            <person name="Lecointre G."/>
            <person name="Bobe J."/>
            <person name="Postlethwait J.H."/>
            <person name="Berthelot C."/>
            <person name="Roest Crollius H."/>
            <person name="Guiguen Y."/>
        </authorList>
    </citation>
    <scope>NUCLEOTIDE SEQUENCE</scope>
    <source>
        <strain evidence="1">NC1722</strain>
    </source>
</reference>
<dbReference type="AlphaFoldDB" id="A0AAD7RRE2"/>
<evidence type="ECO:0000313" key="1">
    <source>
        <dbReference type="EMBL" id="KAJ8389018.1"/>
    </source>
</evidence>
<proteinExistence type="predicted"/>
<organism evidence="1 2">
    <name type="scientific">Aldrovandia affinis</name>
    <dbReference type="NCBI Taxonomy" id="143900"/>
    <lineage>
        <taxon>Eukaryota</taxon>
        <taxon>Metazoa</taxon>
        <taxon>Chordata</taxon>
        <taxon>Craniata</taxon>
        <taxon>Vertebrata</taxon>
        <taxon>Euteleostomi</taxon>
        <taxon>Actinopterygii</taxon>
        <taxon>Neopterygii</taxon>
        <taxon>Teleostei</taxon>
        <taxon>Notacanthiformes</taxon>
        <taxon>Halosauridae</taxon>
        <taxon>Aldrovandia</taxon>
    </lineage>
</organism>
<sequence length="144" mass="15459">MGPPATASTGRFDRFAPSVWPPGQRFHGWFLGPSTPRHATSMWAHCCQLYPATGTVQPPGPVSTPQQLRGGSGWAGVLSAVGPDTPPGIQPLPWGGFRDDFLPLPKRGIRIKWLGVLRDRGVNRQSIVQLPPPAPGNTTYCTAL</sequence>
<name>A0AAD7RRE2_9TELE</name>
<gene>
    <name evidence="1" type="ORF">AAFF_G00124150</name>
</gene>
<accession>A0AAD7RRE2</accession>
<dbReference type="EMBL" id="JAINUG010000187">
    <property type="protein sequence ID" value="KAJ8389018.1"/>
    <property type="molecule type" value="Genomic_DNA"/>
</dbReference>
<evidence type="ECO:0000313" key="2">
    <source>
        <dbReference type="Proteomes" id="UP001221898"/>
    </source>
</evidence>